<organism evidence="1 2">
    <name type="scientific">Zobellella iuensis</name>
    <dbReference type="NCBI Taxonomy" id="2803811"/>
    <lineage>
        <taxon>Bacteria</taxon>
        <taxon>Pseudomonadati</taxon>
        <taxon>Pseudomonadota</taxon>
        <taxon>Gammaproteobacteria</taxon>
        <taxon>Aeromonadales</taxon>
        <taxon>Aeromonadaceae</taxon>
        <taxon>Zobellella</taxon>
    </lineage>
</organism>
<dbReference type="Gene3D" id="3.40.50.720">
    <property type="entry name" value="NAD(P)-binding Rossmann-like Domain"/>
    <property type="match status" value="1"/>
</dbReference>
<dbReference type="RefSeq" id="WP_202084791.1">
    <property type="nucleotide sequence ID" value="NZ_JAERTZ010000021.1"/>
</dbReference>
<accession>A0ABS1QS18</accession>
<dbReference type="Proteomes" id="UP000638570">
    <property type="component" value="Unassembled WGS sequence"/>
</dbReference>
<gene>
    <name evidence="1" type="ORF">JKV55_10000</name>
</gene>
<dbReference type="PANTHER" id="PTHR13812">
    <property type="entry name" value="KETIMINE REDUCTASE MU-CRYSTALLIN"/>
    <property type="match status" value="1"/>
</dbReference>
<dbReference type="NCBIfam" id="NF004793">
    <property type="entry name" value="PRK06141.1"/>
    <property type="match status" value="1"/>
</dbReference>
<comment type="caution">
    <text evidence="1">The sequence shown here is derived from an EMBL/GenBank/DDBJ whole genome shotgun (WGS) entry which is preliminary data.</text>
</comment>
<keyword evidence="2" id="KW-1185">Reference proteome</keyword>
<dbReference type="Pfam" id="PF02423">
    <property type="entry name" value="OCD_Mu_crystall"/>
    <property type="match status" value="1"/>
</dbReference>
<dbReference type="PIRSF" id="PIRSF001439">
    <property type="entry name" value="CryM"/>
    <property type="match status" value="1"/>
</dbReference>
<dbReference type="PANTHER" id="PTHR13812:SF19">
    <property type="entry name" value="KETIMINE REDUCTASE MU-CRYSTALLIN"/>
    <property type="match status" value="1"/>
</dbReference>
<reference evidence="2" key="1">
    <citation type="submission" date="2021-01" db="EMBL/GenBank/DDBJ databases">
        <title>Genome public.</title>
        <authorList>
            <person name="Liu C."/>
            <person name="Sun Q."/>
        </authorList>
    </citation>
    <scope>NUCLEOTIDE SEQUENCE [LARGE SCALE GENOMIC DNA]</scope>
    <source>
        <strain evidence="2">CGMCC 1.18722</strain>
    </source>
</reference>
<sequence length="308" mass="33017">MKIFSCDETRTALPFSRLIPALENMFNSDCSVPQRHIHAVGTNENPLTTLIMPAWSEAGLMGIKTVNIAPNNAKKSLPGLFSTYTLYDMATGEPVALVDGNEITSRRTAAASALAASFLARPNSSKLTLLGAGRVGGLIPYAYREVLPIDEVLVWDVNPLATERLIAQLNQDGIAARAATDLAQAVGWADVVSCATLSTEPLVKGDWLKPGSHLDLIGSFTPEMREADNSAIINASLFIDTPEALEKSGDLLQPLSTGALDPRSVIGTLEDLCRRKCRIRQSDREHTVFKAVGTALEDLAAASLVYQG</sequence>
<dbReference type="InterPro" id="IPR003462">
    <property type="entry name" value="ODC_Mu_crystall"/>
</dbReference>
<evidence type="ECO:0000313" key="2">
    <source>
        <dbReference type="Proteomes" id="UP000638570"/>
    </source>
</evidence>
<name>A0ABS1QS18_9GAMM</name>
<dbReference type="Gene3D" id="3.30.1780.10">
    <property type="entry name" value="ornithine cyclodeaminase, domain 1"/>
    <property type="match status" value="1"/>
</dbReference>
<dbReference type="InterPro" id="IPR023401">
    <property type="entry name" value="ODC_N"/>
</dbReference>
<dbReference type="InterPro" id="IPR036291">
    <property type="entry name" value="NAD(P)-bd_dom_sf"/>
</dbReference>
<dbReference type="SUPFAM" id="SSF51735">
    <property type="entry name" value="NAD(P)-binding Rossmann-fold domains"/>
    <property type="match status" value="1"/>
</dbReference>
<protein>
    <submittedName>
        <fullName evidence="1">Ornithine cyclodeaminase family protein</fullName>
    </submittedName>
</protein>
<evidence type="ECO:0000313" key="1">
    <source>
        <dbReference type="EMBL" id="MBL1377659.1"/>
    </source>
</evidence>
<proteinExistence type="predicted"/>
<dbReference type="EMBL" id="JAERTZ010000021">
    <property type="protein sequence ID" value="MBL1377659.1"/>
    <property type="molecule type" value="Genomic_DNA"/>
</dbReference>